<dbReference type="Gene3D" id="3.30.870.10">
    <property type="entry name" value="Endonuclease Chain A"/>
    <property type="match status" value="1"/>
</dbReference>
<dbReference type="InterPro" id="IPR025202">
    <property type="entry name" value="PLD-like_dom"/>
</dbReference>
<dbReference type="AlphaFoldDB" id="A0A6S6M0P1"/>
<evidence type="ECO:0000313" key="3">
    <source>
        <dbReference type="Proteomes" id="UP000515472"/>
    </source>
</evidence>
<organism evidence="2 3">
    <name type="scientific">Citrifermentans bremense</name>
    <dbReference type="NCBI Taxonomy" id="60035"/>
    <lineage>
        <taxon>Bacteria</taxon>
        <taxon>Pseudomonadati</taxon>
        <taxon>Thermodesulfobacteriota</taxon>
        <taxon>Desulfuromonadia</taxon>
        <taxon>Geobacterales</taxon>
        <taxon>Geobacteraceae</taxon>
        <taxon>Citrifermentans</taxon>
    </lineage>
</organism>
<protein>
    <recommendedName>
        <fullName evidence="1">Phospholipase D-like domain-containing protein</fullName>
    </recommendedName>
</protein>
<name>A0A6S6M0P1_9BACT</name>
<feature type="domain" description="Phospholipase D-like" evidence="1">
    <location>
        <begin position="49"/>
        <end position="164"/>
    </location>
</feature>
<dbReference type="EMBL" id="AP023213">
    <property type="protein sequence ID" value="BCG47922.1"/>
    <property type="molecule type" value="Genomic_DNA"/>
</dbReference>
<keyword evidence="3" id="KW-1185">Reference proteome</keyword>
<proteinExistence type="predicted"/>
<gene>
    <name evidence="2" type="ORF">GEOBRER4_n2773</name>
</gene>
<evidence type="ECO:0000259" key="1">
    <source>
        <dbReference type="Pfam" id="PF13091"/>
    </source>
</evidence>
<evidence type="ECO:0000313" key="2">
    <source>
        <dbReference type="EMBL" id="BCG47922.1"/>
    </source>
</evidence>
<sequence>MAFRSIRELRGQAKSPLEMIKQVFKRPDLAGLTGITIVSAYTDPWLLGRLVREIKKLPGIGFTLRVLLDESASGYHRDDEVTEALDELAQSLTAGRKFNRQSGIHLVNLGRLLHSKVIALHEPDTNHVALGSLNFTTRGFFINEEIVAHLERRRDADEALNYVQALFAGQQCRQVPFNRTSRPAGGASAREWLLQGRMFFDDKATKPFNFRLGLPEQLLRQPNFIVPGAEMQMPDNISILNLLQLPRAKEVAKWKRFCIATCYGYWCPAQFIDVVRENIDAVNASRRDMVVEQVLTKADELRFRFLTTFEVIEDNIREFNREHQTRYRWDRKAASNRLDNWIPRVINKLKDKKNLQRLLAGVDDAVVPDLWTGDEIALREFEESFCSHLVLEVSKSKITNMVALWLSDWYAFSEGLDLSEDWDEARNDEDAWHAWLQTCLNDPFQGLPADGKVRRRKGGGAN</sequence>
<dbReference type="KEGG" id="gbn:GEOBRER4_26720"/>
<dbReference type="Pfam" id="PF13091">
    <property type="entry name" value="PLDc_2"/>
    <property type="match status" value="1"/>
</dbReference>
<dbReference type="Proteomes" id="UP000515472">
    <property type="component" value="Chromosome"/>
</dbReference>
<dbReference type="RefSeq" id="WP_185242745.1">
    <property type="nucleotide sequence ID" value="NZ_AP023213.1"/>
</dbReference>
<accession>A0A6S6M0P1</accession>
<reference evidence="2 3" key="1">
    <citation type="submission" date="2020-06" db="EMBL/GenBank/DDBJ databases">
        <title>Interaction of electrochemicaly active bacteria, Geobacter bremensis R4 on different carbon anode.</title>
        <authorList>
            <person name="Meng L."/>
            <person name="Yoshida N."/>
        </authorList>
    </citation>
    <scope>NUCLEOTIDE SEQUENCE [LARGE SCALE GENOMIC DNA]</scope>
    <source>
        <strain evidence="2 3">R4</strain>
    </source>
</reference>
<dbReference type="SUPFAM" id="SSF56024">
    <property type="entry name" value="Phospholipase D/nuclease"/>
    <property type="match status" value="1"/>
</dbReference>